<dbReference type="InterPro" id="IPR006089">
    <property type="entry name" value="Acyl-CoA_DH_CS"/>
</dbReference>
<comment type="caution">
    <text evidence="10">The sequence shown here is derived from an EMBL/GenBank/DDBJ whole genome shotgun (WGS) entry which is preliminary data.</text>
</comment>
<feature type="domain" description="Acyl-CoA oxidase/dehydrogenase middle" evidence="8">
    <location>
        <begin position="121"/>
        <end position="217"/>
    </location>
</feature>
<dbReference type="FunFam" id="1.20.140.10:FF:000001">
    <property type="entry name" value="Acyl-CoA dehydrogenase"/>
    <property type="match status" value="1"/>
</dbReference>
<dbReference type="InterPro" id="IPR013786">
    <property type="entry name" value="AcylCoA_DH/ox_N"/>
</dbReference>
<dbReference type="InterPro" id="IPR006091">
    <property type="entry name" value="Acyl-CoA_Oxase/DH_mid-dom"/>
</dbReference>
<dbReference type="SUPFAM" id="SSF56645">
    <property type="entry name" value="Acyl-CoA dehydrogenase NM domain-like"/>
    <property type="match status" value="1"/>
</dbReference>
<evidence type="ECO:0000256" key="1">
    <source>
        <dbReference type="ARBA" id="ARBA00001974"/>
    </source>
</evidence>
<dbReference type="PIRSF" id="PIRSF016578">
    <property type="entry name" value="HsaA"/>
    <property type="match status" value="1"/>
</dbReference>
<evidence type="ECO:0000313" key="11">
    <source>
        <dbReference type="Proteomes" id="UP000824238"/>
    </source>
</evidence>
<comment type="cofactor">
    <cofactor evidence="1 6">
        <name>FAD</name>
        <dbReference type="ChEBI" id="CHEBI:57692"/>
    </cofactor>
</comment>
<dbReference type="InterPro" id="IPR046373">
    <property type="entry name" value="Acyl-CoA_Oxase/DH_mid-dom_sf"/>
</dbReference>
<feature type="domain" description="Acyl-CoA dehydrogenase/oxidase C-terminal" evidence="7">
    <location>
        <begin position="229"/>
        <end position="377"/>
    </location>
</feature>
<reference evidence="10" key="2">
    <citation type="journal article" date="2021" name="PeerJ">
        <title>Extensive microbial diversity within the chicken gut microbiome revealed by metagenomics and culture.</title>
        <authorList>
            <person name="Gilroy R."/>
            <person name="Ravi A."/>
            <person name="Getino M."/>
            <person name="Pursley I."/>
            <person name="Horton D.L."/>
            <person name="Alikhan N.F."/>
            <person name="Baker D."/>
            <person name="Gharbi K."/>
            <person name="Hall N."/>
            <person name="Watson M."/>
            <person name="Adriaenssens E.M."/>
            <person name="Foster-Nyarko E."/>
            <person name="Jarju S."/>
            <person name="Secka A."/>
            <person name="Antonio M."/>
            <person name="Oren A."/>
            <person name="Chaudhuri R.R."/>
            <person name="La Ragione R."/>
            <person name="Hildebrand F."/>
            <person name="Pallen M.J."/>
        </authorList>
    </citation>
    <scope>NUCLEOTIDE SEQUENCE</scope>
    <source>
        <strain evidence="10">ChiGjej3B3-7149</strain>
    </source>
</reference>
<proteinExistence type="inferred from homology"/>
<dbReference type="Pfam" id="PF02771">
    <property type="entry name" value="Acyl-CoA_dh_N"/>
    <property type="match status" value="1"/>
</dbReference>
<evidence type="ECO:0000256" key="2">
    <source>
        <dbReference type="ARBA" id="ARBA00009347"/>
    </source>
</evidence>
<dbReference type="SUPFAM" id="SSF47203">
    <property type="entry name" value="Acyl-CoA dehydrogenase C-terminal domain-like"/>
    <property type="match status" value="1"/>
</dbReference>
<dbReference type="Pfam" id="PF00441">
    <property type="entry name" value="Acyl-CoA_dh_1"/>
    <property type="match status" value="1"/>
</dbReference>
<dbReference type="InterPro" id="IPR009075">
    <property type="entry name" value="AcylCo_DH/oxidase_C"/>
</dbReference>
<dbReference type="InterPro" id="IPR037069">
    <property type="entry name" value="AcylCoA_DH/ox_N_sf"/>
</dbReference>
<dbReference type="PANTHER" id="PTHR43884">
    <property type="entry name" value="ACYL-COA DEHYDROGENASE"/>
    <property type="match status" value="1"/>
</dbReference>
<gene>
    <name evidence="10" type="ORF">IAD36_07195</name>
</gene>
<evidence type="ECO:0000259" key="9">
    <source>
        <dbReference type="Pfam" id="PF02771"/>
    </source>
</evidence>
<dbReference type="Gene3D" id="1.10.540.10">
    <property type="entry name" value="Acyl-CoA dehydrogenase/oxidase, N-terminal domain"/>
    <property type="match status" value="1"/>
</dbReference>
<evidence type="ECO:0000256" key="4">
    <source>
        <dbReference type="ARBA" id="ARBA00022827"/>
    </source>
</evidence>
<dbReference type="GO" id="GO:0050660">
    <property type="term" value="F:flavin adenine dinucleotide binding"/>
    <property type="evidence" value="ECO:0007669"/>
    <property type="project" value="InterPro"/>
</dbReference>
<evidence type="ECO:0000313" key="10">
    <source>
        <dbReference type="EMBL" id="HIR55358.1"/>
    </source>
</evidence>
<dbReference type="Gene3D" id="2.40.110.10">
    <property type="entry name" value="Butyryl-CoA Dehydrogenase, subunit A, domain 2"/>
    <property type="match status" value="1"/>
</dbReference>
<reference evidence="10" key="1">
    <citation type="submission" date="2020-10" db="EMBL/GenBank/DDBJ databases">
        <authorList>
            <person name="Gilroy R."/>
        </authorList>
    </citation>
    <scope>NUCLEOTIDE SEQUENCE</scope>
    <source>
        <strain evidence="10">ChiGjej3B3-7149</strain>
    </source>
</reference>
<keyword evidence="5 6" id="KW-0560">Oxidoreductase</keyword>
<feature type="domain" description="Acyl-CoA dehydrogenase/oxidase N-terminal" evidence="9">
    <location>
        <begin position="6"/>
        <end position="117"/>
    </location>
</feature>
<evidence type="ECO:0000259" key="8">
    <source>
        <dbReference type="Pfam" id="PF02770"/>
    </source>
</evidence>
<dbReference type="FunFam" id="2.40.110.10:FF:000002">
    <property type="entry name" value="Acyl-CoA dehydrogenase fadE12"/>
    <property type="match status" value="1"/>
</dbReference>
<evidence type="ECO:0000259" key="7">
    <source>
        <dbReference type="Pfam" id="PF00441"/>
    </source>
</evidence>
<organism evidence="10 11">
    <name type="scientific">Candidatus Scatomorpha intestinigallinarum</name>
    <dbReference type="NCBI Taxonomy" id="2840923"/>
    <lineage>
        <taxon>Bacteria</taxon>
        <taxon>Bacillati</taxon>
        <taxon>Bacillota</taxon>
        <taxon>Clostridia</taxon>
        <taxon>Eubacteriales</taxon>
        <taxon>Candidatus Scatomorpha</taxon>
    </lineage>
</organism>
<protein>
    <submittedName>
        <fullName evidence="10">Acyl-CoA dehydrogenase family protein</fullName>
    </submittedName>
</protein>
<evidence type="ECO:0000256" key="6">
    <source>
        <dbReference type="RuleBase" id="RU362125"/>
    </source>
</evidence>
<keyword evidence="3 6" id="KW-0285">Flavoprotein</keyword>
<evidence type="ECO:0000256" key="3">
    <source>
        <dbReference type="ARBA" id="ARBA00022630"/>
    </source>
</evidence>
<keyword evidence="4 6" id="KW-0274">FAD</keyword>
<name>A0A9D1IZP3_9FIRM</name>
<dbReference type="InterPro" id="IPR036250">
    <property type="entry name" value="AcylCo_DH-like_C"/>
</dbReference>
<dbReference type="Pfam" id="PF02770">
    <property type="entry name" value="Acyl-CoA_dh_M"/>
    <property type="match status" value="1"/>
</dbReference>
<dbReference type="GO" id="GO:0003995">
    <property type="term" value="F:acyl-CoA dehydrogenase activity"/>
    <property type="evidence" value="ECO:0007669"/>
    <property type="project" value="InterPro"/>
</dbReference>
<dbReference type="AlphaFoldDB" id="A0A9D1IZP3"/>
<comment type="similarity">
    <text evidence="2 6">Belongs to the acyl-CoA dehydrogenase family.</text>
</comment>
<dbReference type="Gene3D" id="1.20.140.10">
    <property type="entry name" value="Butyryl-CoA Dehydrogenase, subunit A, domain 3"/>
    <property type="match status" value="1"/>
</dbReference>
<dbReference type="Proteomes" id="UP000824238">
    <property type="component" value="Unassembled WGS sequence"/>
</dbReference>
<dbReference type="InterPro" id="IPR009100">
    <property type="entry name" value="AcylCoA_DH/oxidase_NM_dom_sf"/>
</dbReference>
<dbReference type="EMBL" id="DVHH01000172">
    <property type="protein sequence ID" value="HIR55358.1"/>
    <property type="molecule type" value="Genomic_DNA"/>
</dbReference>
<evidence type="ECO:0000256" key="5">
    <source>
        <dbReference type="ARBA" id="ARBA00023002"/>
    </source>
</evidence>
<dbReference type="PANTHER" id="PTHR43884:SF12">
    <property type="entry name" value="ISOVALERYL-COA DEHYDROGENASE, MITOCHONDRIAL-RELATED"/>
    <property type="match status" value="1"/>
</dbReference>
<accession>A0A9D1IZP3</accession>
<sequence>MNTLLTREELELHKIYREYAEERVRPHTLEIDRGQFDVGILIHEMHKLGFCGIVIPEEYGGLGSSYVHYVLAVEALARASGPVAKSVSGQTNMCFPILKYGTEAQKQKYVVPWVRGDKTSAFTLTEPGAGSDAASIQTSAVLKDGQYIVNGTKAFITGAREADFFQTYCQFRDGSGEKKPMCLLIDVHECPGITVGRDEELMGMRAKSVAEVVFDDVHVPEENLLGKIGEGFHVAMSTLDAGRLGISALCVGMAQDAIDQTVKYTRERIQFGKRISQFQNTQFKLAEYQTKTEAARLMVYNCASMMDSGRPASHLSSMAKYYAADVLNEVVRGCLQLHGGYGYSKEFAIEKLYRDAKLTEIFEGTSEVQKKIIAKWMGVK</sequence>
<dbReference type="PROSITE" id="PS00073">
    <property type="entry name" value="ACYL_COA_DH_2"/>
    <property type="match status" value="1"/>
</dbReference>